<dbReference type="OrthoDB" id="2898509at2759"/>
<accession>A0A165EHR9</accession>
<evidence type="ECO:0000256" key="1">
    <source>
        <dbReference type="ARBA" id="ARBA00023002"/>
    </source>
</evidence>
<keyword evidence="1" id="KW-0560">Oxidoreductase</keyword>
<dbReference type="InParanoid" id="A0A165EHR9"/>
<evidence type="ECO:0000313" key="3">
    <source>
        <dbReference type="Proteomes" id="UP000076871"/>
    </source>
</evidence>
<dbReference type="Proteomes" id="UP000076871">
    <property type="component" value="Unassembled WGS sequence"/>
</dbReference>
<evidence type="ECO:0000313" key="2">
    <source>
        <dbReference type="EMBL" id="KZT07074.1"/>
    </source>
</evidence>
<dbReference type="Pfam" id="PF00106">
    <property type="entry name" value="adh_short"/>
    <property type="match status" value="1"/>
</dbReference>
<sequence>MPSLEAARSSNADYAPPSPPVAIFVGGTSGIGRAMAETLARYTNGNVNIIIIGRNRAAAEAIIASFPPPPAGVQHEFVPCDANLMKNVESTTQGLLARLPKVNYLVLSSANLRFFGRGETSEGIDDLAVLMYYARWKFIHDLIPLLRKAKDAGEDAKVMSVAGPGLGNGIDLDDLGPKRNRGILNMRAQLSMYNDLMIEAFAERDPTMSFIHIWPGIVDTPILGRFFWFLFYFFSVSAEECAEYMLCALFTAGPGAHRMDNHGDDMGKERHYGSDEASQRLWEFTEGEIARAMNVA</sequence>
<keyword evidence="3" id="KW-1185">Reference proteome</keyword>
<dbReference type="PANTHER" id="PTHR47534">
    <property type="entry name" value="YALI0E05731P"/>
    <property type="match status" value="1"/>
</dbReference>
<protein>
    <submittedName>
        <fullName evidence="2">NAD(P)-binding protein</fullName>
    </submittedName>
</protein>
<dbReference type="InterPro" id="IPR036291">
    <property type="entry name" value="NAD(P)-bd_dom_sf"/>
</dbReference>
<dbReference type="InterPro" id="IPR002347">
    <property type="entry name" value="SDR_fam"/>
</dbReference>
<dbReference type="EMBL" id="KV427621">
    <property type="protein sequence ID" value="KZT07074.1"/>
    <property type="molecule type" value="Genomic_DNA"/>
</dbReference>
<dbReference type="PANTHER" id="PTHR47534:SF3">
    <property type="entry name" value="ALCOHOL DEHYDROGENASE-LIKE C-TERMINAL DOMAIN-CONTAINING PROTEIN"/>
    <property type="match status" value="1"/>
</dbReference>
<dbReference type="InterPro" id="IPR052228">
    <property type="entry name" value="Sec_Metab_Biosynth_Oxidored"/>
</dbReference>
<name>A0A165EHR9_9APHY</name>
<dbReference type="PRINTS" id="PR00081">
    <property type="entry name" value="GDHRDH"/>
</dbReference>
<dbReference type="GO" id="GO:0016491">
    <property type="term" value="F:oxidoreductase activity"/>
    <property type="evidence" value="ECO:0007669"/>
    <property type="project" value="UniProtKB-KW"/>
</dbReference>
<reference evidence="2 3" key="1">
    <citation type="journal article" date="2016" name="Mol. Biol. Evol.">
        <title>Comparative Genomics of Early-Diverging Mushroom-Forming Fungi Provides Insights into the Origins of Lignocellulose Decay Capabilities.</title>
        <authorList>
            <person name="Nagy L.G."/>
            <person name="Riley R."/>
            <person name="Tritt A."/>
            <person name="Adam C."/>
            <person name="Daum C."/>
            <person name="Floudas D."/>
            <person name="Sun H."/>
            <person name="Yadav J.S."/>
            <person name="Pangilinan J."/>
            <person name="Larsson K.H."/>
            <person name="Matsuura K."/>
            <person name="Barry K."/>
            <person name="Labutti K."/>
            <person name="Kuo R."/>
            <person name="Ohm R.A."/>
            <person name="Bhattacharya S.S."/>
            <person name="Shirouzu T."/>
            <person name="Yoshinaga Y."/>
            <person name="Martin F.M."/>
            <person name="Grigoriev I.V."/>
            <person name="Hibbett D.S."/>
        </authorList>
    </citation>
    <scope>NUCLEOTIDE SEQUENCE [LARGE SCALE GENOMIC DNA]</scope>
    <source>
        <strain evidence="2 3">93-53</strain>
    </source>
</reference>
<dbReference type="Gene3D" id="3.40.50.720">
    <property type="entry name" value="NAD(P)-binding Rossmann-like Domain"/>
    <property type="match status" value="1"/>
</dbReference>
<organism evidence="2 3">
    <name type="scientific">Laetiporus sulphureus 93-53</name>
    <dbReference type="NCBI Taxonomy" id="1314785"/>
    <lineage>
        <taxon>Eukaryota</taxon>
        <taxon>Fungi</taxon>
        <taxon>Dikarya</taxon>
        <taxon>Basidiomycota</taxon>
        <taxon>Agaricomycotina</taxon>
        <taxon>Agaricomycetes</taxon>
        <taxon>Polyporales</taxon>
        <taxon>Laetiporus</taxon>
    </lineage>
</organism>
<dbReference type="RefSeq" id="XP_040764814.1">
    <property type="nucleotide sequence ID" value="XM_040911572.1"/>
</dbReference>
<dbReference type="STRING" id="1314785.A0A165EHR9"/>
<dbReference type="SUPFAM" id="SSF51735">
    <property type="entry name" value="NAD(P)-binding Rossmann-fold domains"/>
    <property type="match status" value="1"/>
</dbReference>
<gene>
    <name evidence="2" type="ORF">LAESUDRAFT_749694</name>
</gene>
<proteinExistence type="predicted"/>
<dbReference type="GeneID" id="63828600"/>
<dbReference type="AlphaFoldDB" id="A0A165EHR9"/>